<comment type="similarity">
    <text evidence="1 6">Belongs to the E2F/DP family.</text>
</comment>
<name>A0ABD3UAY4_9LAMI</name>
<dbReference type="InterPro" id="IPR015633">
    <property type="entry name" value="E2F"/>
</dbReference>
<dbReference type="GO" id="GO:0003677">
    <property type="term" value="F:DNA binding"/>
    <property type="evidence" value="ECO:0007669"/>
    <property type="project" value="UniProtKB-KW"/>
</dbReference>
<keyword evidence="3 6" id="KW-0238">DNA-binding</keyword>
<dbReference type="Gene3D" id="1.10.10.10">
    <property type="entry name" value="Winged helix-like DNA-binding domain superfamily/Winged helix DNA-binding domain"/>
    <property type="match status" value="1"/>
</dbReference>
<evidence type="ECO:0000256" key="2">
    <source>
        <dbReference type="ARBA" id="ARBA00023015"/>
    </source>
</evidence>
<dbReference type="SUPFAM" id="SSF46785">
    <property type="entry name" value="Winged helix' DNA-binding domain"/>
    <property type="match status" value="1"/>
</dbReference>
<proteinExistence type="inferred from homology"/>
<dbReference type="PANTHER" id="PTHR12081:SF51">
    <property type="entry name" value="TRANSCRIPTION FACTOR E2FC"/>
    <property type="match status" value="1"/>
</dbReference>
<sequence>MSTASGENLDLNLSLNAPLSRMHLESQPHSPVPLSASFCKRPNPFAFISPPPSNPNANTSINKFISDSQLRRAQLPKSHVLPQNDAANKFGTVEAQISGYANVRVPKQEAVNDFSPEPVSYKGARCSTKAKQVKNSRTVIQEAKLEPVDNLNLTGCCRYDSSLGLLTKKFIKLIQEAKDGILDLNKTAVVLEVQKRRIYDITNVLEGIGLIEKTTKNHIRWKGLEIFGNKELDDEASRLKKELQSLCAEECRLDDNIRDRQDRIRELESCQKNLFLSEEDIMGLPSFRDQTVIAVQAPRASIIEVPDPDEDIDFYQKQYRLIVRSTTRPMNVYLLSKNGQKTVDMSVKRTKLLDPLTWASSRRIDDTDMCSSSCDTSTNLEVSGVHKIIPSNGDIDDDYWLKSDHDVSVSDLWSTEDM</sequence>
<dbReference type="Pfam" id="PF16421">
    <property type="entry name" value="E2F_CC-MB"/>
    <property type="match status" value="1"/>
</dbReference>
<dbReference type="AlphaFoldDB" id="A0ABD3UAY4"/>
<feature type="domain" description="E2F/DP family winged-helix DNA-binding" evidence="7">
    <location>
        <begin position="158"/>
        <end position="223"/>
    </location>
</feature>
<dbReference type="Gene3D" id="6.10.250.540">
    <property type="match status" value="1"/>
</dbReference>
<dbReference type="InterPro" id="IPR003316">
    <property type="entry name" value="E2F_WHTH_DNA-bd_dom"/>
</dbReference>
<evidence type="ECO:0000256" key="3">
    <source>
        <dbReference type="ARBA" id="ARBA00023125"/>
    </source>
</evidence>
<dbReference type="Proteomes" id="UP001634393">
    <property type="component" value="Unassembled WGS sequence"/>
</dbReference>
<evidence type="ECO:0000313" key="9">
    <source>
        <dbReference type="Proteomes" id="UP001634393"/>
    </source>
</evidence>
<evidence type="ECO:0000313" key="8">
    <source>
        <dbReference type="EMBL" id="KAL3845313.1"/>
    </source>
</evidence>
<evidence type="ECO:0000256" key="4">
    <source>
        <dbReference type="ARBA" id="ARBA00023163"/>
    </source>
</evidence>
<dbReference type="EMBL" id="JBJXBP010000002">
    <property type="protein sequence ID" value="KAL3845313.1"/>
    <property type="molecule type" value="Genomic_DNA"/>
</dbReference>
<evidence type="ECO:0000256" key="5">
    <source>
        <dbReference type="ARBA" id="ARBA00023306"/>
    </source>
</evidence>
<dbReference type="PANTHER" id="PTHR12081">
    <property type="entry name" value="TRANSCRIPTION FACTOR E2F"/>
    <property type="match status" value="1"/>
</dbReference>
<keyword evidence="6" id="KW-0539">Nucleus</keyword>
<dbReference type="CDD" id="cd14660">
    <property type="entry name" value="E2F_DD"/>
    <property type="match status" value="1"/>
</dbReference>
<dbReference type="InterPro" id="IPR036388">
    <property type="entry name" value="WH-like_DNA-bd_sf"/>
</dbReference>
<dbReference type="InterPro" id="IPR032198">
    <property type="entry name" value="E2F_CC-MB"/>
</dbReference>
<protein>
    <recommendedName>
        <fullName evidence="7">E2F/DP family winged-helix DNA-binding domain-containing protein</fullName>
    </recommendedName>
</protein>
<evidence type="ECO:0000256" key="1">
    <source>
        <dbReference type="ARBA" id="ARBA00010940"/>
    </source>
</evidence>
<dbReference type="GO" id="GO:0005634">
    <property type="term" value="C:nucleus"/>
    <property type="evidence" value="ECO:0007669"/>
    <property type="project" value="UniProtKB-SubCell"/>
</dbReference>
<dbReference type="InterPro" id="IPR037241">
    <property type="entry name" value="E2F-DP_heterodim"/>
</dbReference>
<keyword evidence="4 6" id="KW-0804">Transcription</keyword>
<dbReference type="SUPFAM" id="SSF144074">
    <property type="entry name" value="E2F-DP heterodimerization region"/>
    <property type="match status" value="1"/>
</dbReference>
<reference evidence="8 9" key="1">
    <citation type="submission" date="2024-12" db="EMBL/GenBank/DDBJ databases">
        <title>The unique morphological basis and parallel evolutionary history of personate flowers in Penstemon.</title>
        <authorList>
            <person name="Depatie T.H."/>
            <person name="Wessinger C.A."/>
        </authorList>
    </citation>
    <scope>NUCLEOTIDE SEQUENCE [LARGE SCALE GENOMIC DNA]</scope>
    <source>
        <strain evidence="8">WTNN_2</strain>
        <tissue evidence="8">Leaf</tissue>
    </source>
</reference>
<accession>A0ABD3UAY4</accession>
<evidence type="ECO:0000256" key="6">
    <source>
        <dbReference type="RuleBase" id="RU003796"/>
    </source>
</evidence>
<keyword evidence="2 6" id="KW-0805">Transcription regulation</keyword>
<keyword evidence="9" id="KW-1185">Reference proteome</keyword>
<keyword evidence="5" id="KW-0131">Cell cycle</keyword>
<dbReference type="InterPro" id="IPR036390">
    <property type="entry name" value="WH_DNA-bd_sf"/>
</dbReference>
<dbReference type="Pfam" id="PF02319">
    <property type="entry name" value="WHD_E2F_TDP"/>
    <property type="match status" value="1"/>
</dbReference>
<evidence type="ECO:0000259" key="7">
    <source>
        <dbReference type="SMART" id="SM01372"/>
    </source>
</evidence>
<dbReference type="FunFam" id="1.10.10.10:FF:000008">
    <property type="entry name" value="E2F transcription factor 1"/>
    <property type="match status" value="1"/>
</dbReference>
<dbReference type="SMART" id="SM01372">
    <property type="entry name" value="E2F_TDP"/>
    <property type="match status" value="1"/>
</dbReference>
<organism evidence="8 9">
    <name type="scientific">Penstemon smallii</name>
    <dbReference type="NCBI Taxonomy" id="265156"/>
    <lineage>
        <taxon>Eukaryota</taxon>
        <taxon>Viridiplantae</taxon>
        <taxon>Streptophyta</taxon>
        <taxon>Embryophyta</taxon>
        <taxon>Tracheophyta</taxon>
        <taxon>Spermatophyta</taxon>
        <taxon>Magnoliopsida</taxon>
        <taxon>eudicotyledons</taxon>
        <taxon>Gunneridae</taxon>
        <taxon>Pentapetalae</taxon>
        <taxon>asterids</taxon>
        <taxon>lamiids</taxon>
        <taxon>Lamiales</taxon>
        <taxon>Plantaginaceae</taxon>
        <taxon>Cheloneae</taxon>
        <taxon>Penstemon</taxon>
    </lineage>
</organism>
<comment type="subcellular location">
    <subcellularLocation>
        <location evidence="6">Nucleus</location>
    </subcellularLocation>
</comment>
<comment type="caution">
    <text evidence="8">The sequence shown here is derived from an EMBL/GenBank/DDBJ whole genome shotgun (WGS) entry which is preliminary data.</text>
</comment>
<gene>
    <name evidence="8" type="ORF">ACJIZ3_002716</name>
</gene>